<reference evidence="4" key="1">
    <citation type="submission" date="2021-01" db="EMBL/GenBank/DDBJ databases">
        <title>Genome public.</title>
        <authorList>
            <person name="Liu C."/>
            <person name="Sun Q."/>
        </authorList>
    </citation>
    <scope>NUCLEOTIDE SEQUENCE</scope>
    <source>
        <strain evidence="4">YIM B02565</strain>
    </source>
</reference>
<comment type="caution">
    <text evidence="4">The sequence shown here is derived from an EMBL/GenBank/DDBJ whole genome shotgun (WGS) entry which is preliminary data.</text>
</comment>
<dbReference type="InterPro" id="IPR023158">
    <property type="entry name" value="YerB-like_sf"/>
</dbReference>
<feature type="signal peptide" evidence="1">
    <location>
        <begin position="1"/>
        <end position="25"/>
    </location>
</feature>
<evidence type="ECO:0000256" key="1">
    <source>
        <dbReference type="SAM" id="SignalP"/>
    </source>
</evidence>
<dbReference type="InterPro" id="IPR021416">
    <property type="entry name" value="DUF3048_N"/>
</dbReference>
<dbReference type="Pfam" id="PF17479">
    <property type="entry name" value="DUF3048_C"/>
    <property type="match status" value="1"/>
</dbReference>
<evidence type="ECO:0000259" key="2">
    <source>
        <dbReference type="Pfam" id="PF11258"/>
    </source>
</evidence>
<protein>
    <submittedName>
        <fullName evidence="4">DUF3048 domain-containing protein</fullName>
    </submittedName>
</protein>
<evidence type="ECO:0000313" key="4">
    <source>
        <dbReference type="EMBL" id="MBL4931447.1"/>
    </source>
</evidence>
<sequence length="331" mass="37355">MIKKIFSLILCSLFLLVGCSKPPNTQLDENTDSSPVSKSEVTQVSSYTGEDTSKEALNNFPFMVIVENSTASRPQSGLNSADIVYETMAEGGIPRFIALFQKNLPAKIGPVRSARAYFISIAKSLNLPFAHCGGSEEALSLISEDKSYMSINEMYNRNFFWRDNERKAPHNLYTSGENIEKYIKSKNLTYTPNKFMAFNKNYWSDSSLQDLNALNLVLNKSYSTSYNYKDGFYEKYMDGKPALDMNTNSILKFKNIVIQKTEITLSKDNIHLNIRLTGTGNAFVLSNGKILNGYWKQENNRTVLYDNKNNEIPLSPGNTIWHIVANDVSIN</sequence>
<gene>
    <name evidence="4" type="ORF">JK634_06485</name>
</gene>
<evidence type="ECO:0000259" key="3">
    <source>
        <dbReference type="Pfam" id="PF17479"/>
    </source>
</evidence>
<dbReference type="RefSeq" id="WP_202766825.1">
    <property type="nucleotide sequence ID" value="NZ_JAESWA010000019.1"/>
</dbReference>
<evidence type="ECO:0000313" key="5">
    <source>
        <dbReference type="Proteomes" id="UP000623681"/>
    </source>
</evidence>
<dbReference type="AlphaFoldDB" id="A0A937FGD2"/>
<dbReference type="Pfam" id="PF11258">
    <property type="entry name" value="DUF3048"/>
    <property type="match status" value="1"/>
</dbReference>
<feature type="domain" description="DUF3048" evidence="2">
    <location>
        <begin position="48"/>
        <end position="187"/>
    </location>
</feature>
<name>A0A937FGD2_9CLOT</name>
<organism evidence="4 5">
    <name type="scientific">Clostridium paridis</name>
    <dbReference type="NCBI Taxonomy" id="2803863"/>
    <lineage>
        <taxon>Bacteria</taxon>
        <taxon>Bacillati</taxon>
        <taxon>Bacillota</taxon>
        <taxon>Clostridia</taxon>
        <taxon>Eubacteriales</taxon>
        <taxon>Clostridiaceae</taxon>
        <taxon>Clostridium</taxon>
    </lineage>
</organism>
<dbReference type="EMBL" id="JAESWA010000019">
    <property type="protein sequence ID" value="MBL4931447.1"/>
    <property type="molecule type" value="Genomic_DNA"/>
</dbReference>
<proteinExistence type="predicted"/>
<accession>A0A937FGD2</accession>
<dbReference type="Gene3D" id="3.50.90.10">
    <property type="entry name" value="YerB-like"/>
    <property type="match status" value="1"/>
</dbReference>
<keyword evidence="1" id="KW-0732">Signal</keyword>
<dbReference type="InterPro" id="IPR035328">
    <property type="entry name" value="DUF3048_C"/>
</dbReference>
<dbReference type="Proteomes" id="UP000623681">
    <property type="component" value="Unassembled WGS sequence"/>
</dbReference>
<feature type="chain" id="PRO_5039709279" evidence="1">
    <location>
        <begin position="26"/>
        <end position="331"/>
    </location>
</feature>
<dbReference type="PROSITE" id="PS51257">
    <property type="entry name" value="PROKAR_LIPOPROTEIN"/>
    <property type="match status" value="1"/>
</dbReference>
<keyword evidence="5" id="KW-1185">Reference proteome</keyword>
<dbReference type="SUPFAM" id="SSF159774">
    <property type="entry name" value="YerB-like"/>
    <property type="match status" value="1"/>
</dbReference>
<feature type="domain" description="DUF3048" evidence="3">
    <location>
        <begin position="220"/>
        <end position="319"/>
    </location>
</feature>